<dbReference type="InterPro" id="IPR051599">
    <property type="entry name" value="Cell_Envelope_Assoc"/>
</dbReference>
<proteinExistence type="predicted"/>
<dbReference type="PANTHER" id="PTHR30336">
    <property type="entry name" value="INNER MEMBRANE PROTEIN, PROBABLE PERMEASE"/>
    <property type="match status" value="1"/>
</dbReference>
<organism evidence="2 3">
    <name type="scientific">Kordiimonas lacus</name>
    <dbReference type="NCBI Taxonomy" id="637679"/>
    <lineage>
        <taxon>Bacteria</taxon>
        <taxon>Pseudomonadati</taxon>
        <taxon>Pseudomonadota</taxon>
        <taxon>Alphaproteobacteria</taxon>
        <taxon>Kordiimonadales</taxon>
        <taxon>Kordiimonadaceae</taxon>
        <taxon>Kordiimonas</taxon>
    </lineage>
</organism>
<dbReference type="Gene3D" id="3.40.50.620">
    <property type="entry name" value="HUPs"/>
    <property type="match status" value="1"/>
</dbReference>
<protein>
    <submittedName>
        <fullName evidence="2">DUF218 domain-containing protein</fullName>
    </submittedName>
</protein>
<reference evidence="2 3" key="1">
    <citation type="submission" date="2016-10" db="EMBL/GenBank/DDBJ databases">
        <authorList>
            <person name="de Groot N.N."/>
        </authorList>
    </citation>
    <scope>NUCLEOTIDE SEQUENCE [LARGE SCALE GENOMIC DNA]</scope>
    <source>
        <strain evidence="2 3">CGMCC 1.9109</strain>
    </source>
</reference>
<dbReference type="GO" id="GO:0005886">
    <property type="term" value="C:plasma membrane"/>
    <property type="evidence" value="ECO:0007669"/>
    <property type="project" value="TreeGrafter"/>
</dbReference>
<dbReference type="GO" id="GO:0000270">
    <property type="term" value="P:peptidoglycan metabolic process"/>
    <property type="evidence" value="ECO:0007669"/>
    <property type="project" value="TreeGrafter"/>
</dbReference>
<accession>A0A1G6XRD5</accession>
<dbReference type="CDD" id="cd06259">
    <property type="entry name" value="YdcF-like"/>
    <property type="match status" value="1"/>
</dbReference>
<name>A0A1G6XRD5_9PROT</name>
<dbReference type="GO" id="GO:0043164">
    <property type="term" value="P:Gram-negative-bacterium-type cell wall biogenesis"/>
    <property type="evidence" value="ECO:0007669"/>
    <property type="project" value="TreeGrafter"/>
</dbReference>
<evidence type="ECO:0000313" key="3">
    <source>
        <dbReference type="Proteomes" id="UP000183685"/>
    </source>
</evidence>
<dbReference type="EMBL" id="FNAK01000003">
    <property type="protein sequence ID" value="SDD80531.1"/>
    <property type="molecule type" value="Genomic_DNA"/>
</dbReference>
<dbReference type="Pfam" id="PF02698">
    <property type="entry name" value="DUF218"/>
    <property type="match status" value="1"/>
</dbReference>
<dbReference type="STRING" id="637679.GCA_001550055_01005"/>
<keyword evidence="3" id="KW-1185">Reference proteome</keyword>
<evidence type="ECO:0000259" key="1">
    <source>
        <dbReference type="Pfam" id="PF02698"/>
    </source>
</evidence>
<feature type="domain" description="DUF218" evidence="1">
    <location>
        <begin position="37"/>
        <end position="157"/>
    </location>
</feature>
<evidence type="ECO:0000313" key="2">
    <source>
        <dbReference type="EMBL" id="SDD80531.1"/>
    </source>
</evidence>
<sequence length="194" mass="20800">MLIKAPFYLIAAWLLGFGYFSLTLPPAVPEGATPKSDGIIVLTGGAGRLEAGLALLEAKVADRMLISGVNPVVEPRELSALTGTEEALFDCCVDLDRAAPNTAGNATESNLWAQARGYRTLVLVTADYHMPRSLILFRRAMPGATIFAHPVKGEWPVLYLANEYNKYVFTMIGEAFKRAPDAPAAQTMKATGAA</sequence>
<dbReference type="AlphaFoldDB" id="A0A1G6XRD5"/>
<dbReference type="InterPro" id="IPR003848">
    <property type="entry name" value="DUF218"/>
</dbReference>
<dbReference type="Proteomes" id="UP000183685">
    <property type="component" value="Unassembled WGS sequence"/>
</dbReference>
<dbReference type="InterPro" id="IPR014729">
    <property type="entry name" value="Rossmann-like_a/b/a_fold"/>
</dbReference>
<dbReference type="PANTHER" id="PTHR30336:SF4">
    <property type="entry name" value="ENVELOPE BIOGENESIS FACTOR ELYC"/>
    <property type="match status" value="1"/>
</dbReference>
<gene>
    <name evidence="2" type="ORF">SAMN04488071_1325</name>
</gene>